<evidence type="ECO:0000313" key="3">
    <source>
        <dbReference type="Proteomes" id="UP001595898"/>
    </source>
</evidence>
<dbReference type="InterPro" id="IPR013784">
    <property type="entry name" value="Carb-bd-like_fold"/>
</dbReference>
<protein>
    <submittedName>
        <fullName evidence="2">Carboxypeptidase regulatory-like domain-containing protein</fullName>
    </submittedName>
</protein>
<dbReference type="SUPFAM" id="SSF49464">
    <property type="entry name" value="Carboxypeptidase regulatory domain-like"/>
    <property type="match status" value="1"/>
</dbReference>
<sequence length="869" mass="91714">MSRRGEGIGLDERAVTIQIGAVLLLAIAFSALALYQVNAVPQQNERVEIDHNDRVRGDLVELRDSILNTGTTGGTQGVPIELGTQYESRVTAVNPPHPTGTVRTIEPESNVTIEEPDGSDHEFGTRQLVYEPDYNEYTSAPRTVVEHGFVYNRFDETNVSVGSQQLIGDERISIVLLDGTVNERSTGTASVSVESLDRVRTTTLEPDTRITLPTRSAERWEAQLEETAGVRYDESESGAGEVVLVLEKEFDLDIARVGVGSGGSSLNDDFDIGTERRESNASGDGGAYATEWNVTRIEAENANVDDCDSGCELTVQSRETTTVWIETDPVVDGATVEYAVDDTDLGTIDSDGVIENGEDDPTLDINESAVDARGGEAWLRAFVSSGSDGDRLSFKLVSDSPTGTIDGTVTDVDTGDGIQDATVTVEDTGNETTTDANGTYALTNVPSGEHTVVATADGYSSEWKDVTVPNNGSVDASFELSSDTGTIDGTVTDAETGEAIRGATVTVDDTGQSAQTDVSGEYAIDDVPAGEQDVTVAVDTHQDDMQTITVDENGNTTADFDLQPENGSISGVVRDGETTDGIAGTTVTAVSTDGEFQTMTADDGTYTIDVPADEYDVSADVDGYVESGSSAVSVGANEDVSGVDFALDAQNGSINGVVEDANGEAIADATVTAVADDGSEYEATTATDGGYAIEMPRDEYTVSADADGYLESDSRAVSVGPGEDVTGVDFGLDRPGVYDATATDLAANEAGQNQAVTFTLKGDLEEGETIEIDLDAAQNWHWLFGRDVDYQNSRVVDVSGSSGSEATFTQQDQFRASITYTAGETDSDGDVIEILIDDVQTGTDGSYPVDVLRQDIDNTNDDTTGFSVG</sequence>
<name>A0ABD5PM91_9EURY</name>
<accession>A0ABD5PM91</accession>
<comment type="caution">
    <text evidence="2">The sequence shown here is derived from an EMBL/GenBank/DDBJ whole genome shotgun (WGS) entry which is preliminary data.</text>
</comment>
<dbReference type="Pfam" id="PF13620">
    <property type="entry name" value="CarboxypepD_reg"/>
    <property type="match status" value="4"/>
</dbReference>
<dbReference type="AlphaFoldDB" id="A0ABD5PM91"/>
<dbReference type="Gene3D" id="2.60.40.1120">
    <property type="entry name" value="Carboxypeptidase-like, regulatory domain"/>
    <property type="match status" value="4"/>
</dbReference>
<reference evidence="2 3" key="1">
    <citation type="journal article" date="2019" name="Int. J. Syst. Evol. Microbiol.">
        <title>The Global Catalogue of Microorganisms (GCM) 10K type strain sequencing project: providing services to taxonomists for standard genome sequencing and annotation.</title>
        <authorList>
            <consortium name="The Broad Institute Genomics Platform"/>
            <consortium name="The Broad Institute Genome Sequencing Center for Infectious Disease"/>
            <person name="Wu L."/>
            <person name="Ma J."/>
        </authorList>
    </citation>
    <scope>NUCLEOTIDE SEQUENCE [LARGE SCALE GENOMIC DNA]</scope>
    <source>
        <strain evidence="2 3">WLHS5</strain>
    </source>
</reference>
<dbReference type="InterPro" id="IPR008969">
    <property type="entry name" value="CarboxyPept-like_regulatory"/>
</dbReference>
<dbReference type="SUPFAM" id="SSF49452">
    <property type="entry name" value="Starch-binding domain-like"/>
    <property type="match status" value="3"/>
</dbReference>
<dbReference type="Proteomes" id="UP001595898">
    <property type="component" value="Unassembled WGS sequence"/>
</dbReference>
<keyword evidence="1" id="KW-0472">Membrane</keyword>
<keyword evidence="1" id="KW-0812">Transmembrane</keyword>
<feature type="transmembrane region" description="Helical" evidence="1">
    <location>
        <begin position="12"/>
        <end position="35"/>
    </location>
</feature>
<keyword evidence="1" id="KW-1133">Transmembrane helix</keyword>
<dbReference type="RefSeq" id="WP_250139759.1">
    <property type="nucleotide sequence ID" value="NZ_JALIQP010000002.1"/>
</dbReference>
<organism evidence="2 3">
    <name type="scientific">Halosolutus amylolyticus</name>
    <dbReference type="NCBI Taxonomy" id="2932267"/>
    <lineage>
        <taxon>Archaea</taxon>
        <taxon>Methanobacteriati</taxon>
        <taxon>Methanobacteriota</taxon>
        <taxon>Stenosarchaea group</taxon>
        <taxon>Halobacteria</taxon>
        <taxon>Halobacteriales</taxon>
        <taxon>Natrialbaceae</taxon>
        <taxon>Halosolutus</taxon>
    </lineage>
</organism>
<evidence type="ECO:0000313" key="2">
    <source>
        <dbReference type="EMBL" id="MFC4541603.1"/>
    </source>
</evidence>
<evidence type="ECO:0000256" key="1">
    <source>
        <dbReference type="SAM" id="Phobius"/>
    </source>
</evidence>
<gene>
    <name evidence="2" type="ORF">ACFO5R_06655</name>
</gene>
<dbReference type="EMBL" id="JBHSFA010000002">
    <property type="protein sequence ID" value="MFC4541603.1"/>
    <property type="molecule type" value="Genomic_DNA"/>
</dbReference>
<keyword evidence="3" id="KW-1185">Reference proteome</keyword>
<proteinExistence type="predicted"/>